<evidence type="ECO:0000313" key="2">
    <source>
        <dbReference type="Proteomes" id="UP000199114"/>
    </source>
</evidence>
<dbReference type="Pfam" id="PF12900">
    <property type="entry name" value="Pyridox_ox_2"/>
    <property type="match status" value="1"/>
</dbReference>
<organism evidence="1 2">
    <name type="scientific">Natrinema salaciae</name>
    <dbReference type="NCBI Taxonomy" id="1186196"/>
    <lineage>
        <taxon>Archaea</taxon>
        <taxon>Methanobacteriati</taxon>
        <taxon>Methanobacteriota</taxon>
        <taxon>Stenosarchaea group</taxon>
        <taxon>Halobacteria</taxon>
        <taxon>Halobacteriales</taxon>
        <taxon>Natrialbaceae</taxon>
        <taxon>Natrinema</taxon>
    </lineage>
</organism>
<dbReference type="Gene3D" id="2.30.110.10">
    <property type="entry name" value="Electron Transport, Fmn-binding Protein, Chain A"/>
    <property type="match status" value="1"/>
</dbReference>
<dbReference type="EMBL" id="FOFD01000009">
    <property type="protein sequence ID" value="SER86358.1"/>
    <property type="molecule type" value="Genomic_DNA"/>
</dbReference>
<dbReference type="AlphaFoldDB" id="A0A1H9SNA3"/>
<dbReference type="Proteomes" id="UP000199114">
    <property type="component" value="Unassembled WGS sequence"/>
</dbReference>
<dbReference type="OrthoDB" id="953at2157"/>
<dbReference type="InterPro" id="IPR024747">
    <property type="entry name" value="Pyridox_Oxase-rel"/>
</dbReference>
<dbReference type="STRING" id="1186196.SAMN04489841_4736"/>
<gene>
    <name evidence="1" type="ORF">SAMN04489841_4736</name>
</gene>
<dbReference type="SUPFAM" id="SSF50475">
    <property type="entry name" value="FMN-binding split barrel"/>
    <property type="match status" value="1"/>
</dbReference>
<accession>A0A1H9SNA3</accession>
<proteinExistence type="predicted"/>
<dbReference type="InterPro" id="IPR012349">
    <property type="entry name" value="Split_barrel_FMN-bd"/>
</dbReference>
<keyword evidence="2" id="KW-1185">Reference proteome</keyword>
<reference evidence="2" key="1">
    <citation type="submission" date="2016-10" db="EMBL/GenBank/DDBJ databases">
        <authorList>
            <person name="Varghese N."/>
            <person name="Submissions S."/>
        </authorList>
    </citation>
    <scope>NUCLEOTIDE SEQUENCE [LARGE SCALE GENOMIC DNA]</scope>
    <source>
        <strain evidence="2">DSM 25055</strain>
    </source>
</reference>
<dbReference type="RefSeq" id="WP_090622942.1">
    <property type="nucleotide sequence ID" value="NZ_FOFD01000009.1"/>
</dbReference>
<evidence type="ECO:0000313" key="1">
    <source>
        <dbReference type="EMBL" id="SER86358.1"/>
    </source>
</evidence>
<name>A0A1H9SNA3_9EURY</name>
<evidence type="ECO:0008006" key="3">
    <source>
        <dbReference type="Google" id="ProtNLM"/>
    </source>
</evidence>
<protein>
    <recommendedName>
        <fullName evidence="3">Pyridoxamine 5'-phosphate oxidase</fullName>
    </recommendedName>
</protein>
<sequence>MSVDELRAYGLVEMDDGELRQFLSSQRTGVLGLPGDDAPYLLPLSFGYDGDERLYFTYLLGSSSRKKTLSERADVAKFLVFKVDTMYNWQSALLTGTISEVPESDWDALEETLSGAWRPSLFDSATLSGDVAVFEFRIEEQTGIKHQGLPPALEADEG</sequence>